<keyword evidence="5" id="KW-1185">Reference proteome</keyword>
<dbReference type="Gene3D" id="3.40.50.720">
    <property type="entry name" value="NAD(P)-binding Rossmann-like Domain"/>
    <property type="match status" value="1"/>
</dbReference>
<dbReference type="Pfam" id="PF00106">
    <property type="entry name" value="adh_short"/>
    <property type="match status" value="1"/>
</dbReference>
<proteinExistence type="inferred from homology"/>
<name>A0ABR2V9Z3_9PEZI</name>
<keyword evidence="2" id="KW-0521">NADP</keyword>
<reference evidence="4 5" key="1">
    <citation type="journal article" date="2024" name="J. Plant Pathol.">
        <title>Sequence and assembly of the genome of Seiridium unicorne, isolate CBS 538.82, causal agent of cypress canker disease.</title>
        <authorList>
            <person name="Scali E."/>
            <person name="Rocca G.D."/>
            <person name="Danti R."/>
            <person name="Garbelotto M."/>
            <person name="Barberini S."/>
            <person name="Baroncelli R."/>
            <person name="Emiliani G."/>
        </authorList>
    </citation>
    <scope>NUCLEOTIDE SEQUENCE [LARGE SCALE GENOMIC DNA]</scope>
    <source>
        <strain evidence="4 5">BM-138-508</strain>
    </source>
</reference>
<evidence type="ECO:0000313" key="5">
    <source>
        <dbReference type="Proteomes" id="UP001408356"/>
    </source>
</evidence>
<gene>
    <name evidence="4" type="ORF">SUNI508_04235</name>
</gene>
<dbReference type="Proteomes" id="UP001408356">
    <property type="component" value="Unassembled WGS sequence"/>
</dbReference>
<protein>
    <submittedName>
        <fullName evidence="4">Uncharacterized protein</fullName>
    </submittedName>
</protein>
<dbReference type="PRINTS" id="PR00081">
    <property type="entry name" value="GDHRDH"/>
</dbReference>
<evidence type="ECO:0000256" key="3">
    <source>
        <dbReference type="ARBA" id="ARBA00023002"/>
    </source>
</evidence>
<dbReference type="InterPro" id="IPR020904">
    <property type="entry name" value="Sc_DH/Rdtase_CS"/>
</dbReference>
<dbReference type="InterPro" id="IPR002347">
    <property type="entry name" value="SDR_fam"/>
</dbReference>
<keyword evidence="3" id="KW-0560">Oxidoreductase</keyword>
<dbReference type="PANTHER" id="PTHR44229">
    <property type="entry name" value="15-HYDROXYPROSTAGLANDIN DEHYDROGENASE [NAD(+)]"/>
    <property type="match status" value="1"/>
</dbReference>
<dbReference type="EMBL" id="JARVKF010000079">
    <property type="protein sequence ID" value="KAK9423341.1"/>
    <property type="molecule type" value="Genomic_DNA"/>
</dbReference>
<dbReference type="PROSITE" id="PS00061">
    <property type="entry name" value="ADH_SHORT"/>
    <property type="match status" value="1"/>
</dbReference>
<dbReference type="InterPro" id="IPR036291">
    <property type="entry name" value="NAD(P)-bd_dom_sf"/>
</dbReference>
<organism evidence="4 5">
    <name type="scientific">Seiridium unicorne</name>
    <dbReference type="NCBI Taxonomy" id="138068"/>
    <lineage>
        <taxon>Eukaryota</taxon>
        <taxon>Fungi</taxon>
        <taxon>Dikarya</taxon>
        <taxon>Ascomycota</taxon>
        <taxon>Pezizomycotina</taxon>
        <taxon>Sordariomycetes</taxon>
        <taxon>Xylariomycetidae</taxon>
        <taxon>Amphisphaeriales</taxon>
        <taxon>Sporocadaceae</taxon>
        <taxon>Seiridium</taxon>
    </lineage>
</organism>
<dbReference type="SUPFAM" id="SSF51735">
    <property type="entry name" value="NAD(P)-binding Rossmann-fold domains"/>
    <property type="match status" value="1"/>
</dbReference>
<evidence type="ECO:0000256" key="1">
    <source>
        <dbReference type="ARBA" id="ARBA00006484"/>
    </source>
</evidence>
<evidence type="ECO:0000256" key="2">
    <source>
        <dbReference type="ARBA" id="ARBA00022857"/>
    </source>
</evidence>
<dbReference type="PANTHER" id="PTHR44229:SF4">
    <property type="entry name" value="15-HYDROXYPROSTAGLANDIN DEHYDROGENASE [NAD(+)]"/>
    <property type="match status" value="1"/>
</dbReference>
<sequence length="280" mass="30601">METHPTRVAVITGGGSGIGQAVVEALNARGGWQIHVFDVKFQDQTQTSSVHLHRVDICDYKELAAAFRSAFLAGGERLDFVFANAGILERENWYALTPSPDEPPPEPDWAAVEINLKGCMNTVRIARHYMAKSPDKGSILATSSSGGIWAAQCAPIYTASKHGIIGFVRSVAEWYYKSDGIRINILCPSVVRTPIVPDGGWDGFEPSCFTPIGVISDTVLKFIDSDRIVDAHGRFAETNYGITIVTSGEKLYLNETPDYCSEEHKNMVESGKVETQVGLF</sequence>
<comment type="caution">
    <text evidence="4">The sequence shown here is derived from an EMBL/GenBank/DDBJ whole genome shotgun (WGS) entry which is preliminary data.</text>
</comment>
<accession>A0ABR2V9Z3</accession>
<evidence type="ECO:0000313" key="4">
    <source>
        <dbReference type="EMBL" id="KAK9423341.1"/>
    </source>
</evidence>
<comment type="similarity">
    <text evidence="1">Belongs to the short-chain dehydrogenases/reductases (SDR) family.</text>
</comment>